<sequence length="64" mass="7483">MSIKYYTHFLLQERAPKGMSEFRGVVEVNRTLLRGDLKEAATVLAKNFECDTKDIKVLQWSRLH</sequence>
<dbReference type="AlphaFoldDB" id="A0A829YDL2"/>
<dbReference type="RefSeq" id="WP_129776659.1">
    <property type="nucleotide sequence ID" value="NZ_BLJN01000003.1"/>
</dbReference>
<dbReference type="EMBL" id="BLJN01000003">
    <property type="protein sequence ID" value="GFE81340.1"/>
    <property type="molecule type" value="Genomic_DNA"/>
</dbReference>
<evidence type="ECO:0000313" key="1">
    <source>
        <dbReference type="EMBL" id="GFE81340.1"/>
    </source>
</evidence>
<evidence type="ECO:0000313" key="2">
    <source>
        <dbReference type="Proteomes" id="UP000445000"/>
    </source>
</evidence>
<comment type="caution">
    <text evidence="1">The sequence shown here is derived from an EMBL/GenBank/DDBJ whole genome shotgun (WGS) entry which is preliminary data.</text>
</comment>
<dbReference type="Proteomes" id="UP000445000">
    <property type="component" value="Unassembled WGS sequence"/>
</dbReference>
<keyword evidence="2" id="KW-1185">Reference proteome</keyword>
<accession>A0A829YDL2</accession>
<gene>
    <name evidence="1" type="ORF">GCM10011487_33400</name>
</gene>
<proteinExistence type="predicted"/>
<protein>
    <submittedName>
        <fullName evidence="1">Uncharacterized protein</fullName>
    </submittedName>
</protein>
<name>A0A829YDL2_9GAMM</name>
<organism evidence="1 2">
    <name type="scientific">Steroidobacter agaridevorans</name>
    <dbReference type="NCBI Taxonomy" id="2695856"/>
    <lineage>
        <taxon>Bacteria</taxon>
        <taxon>Pseudomonadati</taxon>
        <taxon>Pseudomonadota</taxon>
        <taxon>Gammaproteobacteria</taxon>
        <taxon>Steroidobacterales</taxon>
        <taxon>Steroidobacteraceae</taxon>
        <taxon>Steroidobacter</taxon>
    </lineage>
</organism>
<reference evidence="2" key="1">
    <citation type="submission" date="2020-01" db="EMBL/GenBank/DDBJ databases">
        <title>'Steroidobacter agaridevorans' sp. nov., agar-degrading bacteria isolated from rhizosphere soils.</title>
        <authorList>
            <person name="Ikenaga M."/>
            <person name="Kataoka M."/>
            <person name="Murouchi A."/>
            <person name="Katsuragi S."/>
            <person name="Sakai M."/>
        </authorList>
    </citation>
    <scope>NUCLEOTIDE SEQUENCE [LARGE SCALE GENOMIC DNA]</scope>
    <source>
        <strain evidence="2">YU21-B</strain>
    </source>
</reference>